<comment type="caution">
    <text evidence="1">The sequence shown here is derived from an EMBL/GenBank/DDBJ whole genome shotgun (WGS) entry which is preliminary data.</text>
</comment>
<dbReference type="Proteomes" id="UP000789920">
    <property type="component" value="Unassembled WGS sequence"/>
</dbReference>
<keyword evidence="2" id="KW-1185">Reference proteome</keyword>
<reference evidence="1" key="1">
    <citation type="submission" date="2021-06" db="EMBL/GenBank/DDBJ databases">
        <authorList>
            <person name="Kallberg Y."/>
            <person name="Tangrot J."/>
            <person name="Rosling A."/>
        </authorList>
    </citation>
    <scope>NUCLEOTIDE SEQUENCE</scope>
    <source>
        <strain evidence="1">MA461A</strain>
    </source>
</reference>
<feature type="non-terminal residue" evidence="1">
    <location>
        <position position="1"/>
    </location>
</feature>
<gene>
    <name evidence="1" type="ORF">RPERSI_LOCUS18131</name>
</gene>
<evidence type="ECO:0000313" key="1">
    <source>
        <dbReference type="EMBL" id="CAG8784853.1"/>
    </source>
</evidence>
<proteinExistence type="predicted"/>
<sequence length="109" mass="12873">MNNEEFSQIQNPNLTRTRTRRACSHCKRLKRRCVKISNQTCSECWGKRECIFPVCPICLRPNKDNTNNICAECLRTCTQQYFDMTSSLVNEEYIYECYEGYEGYEDSTP</sequence>
<accession>A0ACA9RAR8</accession>
<dbReference type="EMBL" id="CAJVQC010047522">
    <property type="protein sequence ID" value="CAG8784853.1"/>
    <property type="molecule type" value="Genomic_DNA"/>
</dbReference>
<evidence type="ECO:0000313" key="2">
    <source>
        <dbReference type="Proteomes" id="UP000789920"/>
    </source>
</evidence>
<protein>
    <submittedName>
        <fullName evidence="1">15022_t:CDS:1</fullName>
    </submittedName>
</protein>
<feature type="non-terminal residue" evidence="1">
    <location>
        <position position="109"/>
    </location>
</feature>
<organism evidence="1 2">
    <name type="scientific">Racocetra persica</name>
    <dbReference type="NCBI Taxonomy" id="160502"/>
    <lineage>
        <taxon>Eukaryota</taxon>
        <taxon>Fungi</taxon>
        <taxon>Fungi incertae sedis</taxon>
        <taxon>Mucoromycota</taxon>
        <taxon>Glomeromycotina</taxon>
        <taxon>Glomeromycetes</taxon>
        <taxon>Diversisporales</taxon>
        <taxon>Gigasporaceae</taxon>
        <taxon>Racocetra</taxon>
    </lineage>
</organism>
<name>A0ACA9RAR8_9GLOM</name>